<dbReference type="GO" id="GO:0016491">
    <property type="term" value="F:oxidoreductase activity"/>
    <property type="evidence" value="ECO:0007669"/>
    <property type="project" value="UniProtKB-KW"/>
</dbReference>
<dbReference type="STRING" id="1182544.W9W2A6"/>
<keyword evidence="1" id="KW-0560">Oxidoreductase</keyword>
<dbReference type="eggNOG" id="ENOG502S69W">
    <property type="taxonomic scope" value="Eukaryota"/>
</dbReference>
<dbReference type="VEuPathDB" id="FungiDB:A1O7_06561"/>
<dbReference type="OrthoDB" id="4153966at2759"/>
<dbReference type="RefSeq" id="XP_007758753.1">
    <property type="nucleotide sequence ID" value="XM_007760563.1"/>
</dbReference>
<reference evidence="2 3" key="1">
    <citation type="submission" date="2013-03" db="EMBL/GenBank/DDBJ databases">
        <title>The Genome Sequence of Cladophialophora yegresii CBS 114405.</title>
        <authorList>
            <consortium name="The Broad Institute Genomics Platform"/>
            <person name="Cuomo C."/>
            <person name="de Hoog S."/>
            <person name="Gorbushina A."/>
            <person name="Walker B."/>
            <person name="Young S.K."/>
            <person name="Zeng Q."/>
            <person name="Gargeya S."/>
            <person name="Fitzgerald M."/>
            <person name="Haas B."/>
            <person name="Abouelleil A."/>
            <person name="Allen A.W."/>
            <person name="Alvarado L."/>
            <person name="Arachchi H.M."/>
            <person name="Berlin A.M."/>
            <person name="Chapman S.B."/>
            <person name="Gainer-Dewar J."/>
            <person name="Goldberg J."/>
            <person name="Griggs A."/>
            <person name="Gujja S."/>
            <person name="Hansen M."/>
            <person name="Howarth C."/>
            <person name="Imamovic A."/>
            <person name="Ireland A."/>
            <person name="Larimer J."/>
            <person name="McCowan C."/>
            <person name="Murphy C."/>
            <person name="Pearson M."/>
            <person name="Poon T.W."/>
            <person name="Priest M."/>
            <person name="Roberts A."/>
            <person name="Saif S."/>
            <person name="Shea T."/>
            <person name="Sisk P."/>
            <person name="Sykes S."/>
            <person name="Wortman J."/>
            <person name="Nusbaum C."/>
            <person name="Birren B."/>
        </authorList>
    </citation>
    <scope>NUCLEOTIDE SEQUENCE [LARGE SCALE GENOMIC DNA]</scope>
    <source>
        <strain evidence="2 3">CBS 114405</strain>
    </source>
</reference>
<dbReference type="Pfam" id="PF14027">
    <property type="entry name" value="Questin_oxidase"/>
    <property type="match status" value="1"/>
</dbReference>
<keyword evidence="3" id="KW-1185">Reference proteome</keyword>
<sequence length="441" mass="49540">MSKDHIVHHLLSIYALGASPSQLEKAYRNNTGYQLPTPPADPINIETLRQPEGFVKHLGDSERYRDYVVFFQKLVSERGVESVVNEYVFKGDARADDMLARMFSGFLHPIIHLGYGIEFNQPLIVAEALAQAAIHPAWPAPFLWGAENAARNLTQPADHTLVQLMDEIKANHKLQTAVVWSDPPNKVTDGLYIRAADEMTQLAARWEVSAKDLEQKTAEMINAGLYMTALAQRADKAIKFDFFFMHCANTSLFFSVFNRTSWISRKAKGRLVECMGRLHLLMYASAKAPELRLQDLRGYRPERRGGWESIFARAREYQDDGHTSKLIRAISNGEAVTEAFEAAPGIKLKGGDFLKMAHMVMDSVEAMDRPDFEMPNAGTTGYEYAAELDPFVQRVVVRWLRWAGFPEAWEAVADRDYGQFAPTHNGVSDGMEGNLTNGVHG</sequence>
<evidence type="ECO:0000313" key="2">
    <source>
        <dbReference type="EMBL" id="EXJ59130.1"/>
    </source>
</evidence>
<dbReference type="EMBL" id="AMGW01000004">
    <property type="protein sequence ID" value="EXJ59130.1"/>
    <property type="molecule type" value="Genomic_DNA"/>
</dbReference>
<gene>
    <name evidence="2" type="ORF">A1O7_06561</name>
</gene>
<evidence type="ECO:0008006" key="4">
    <source>
        <dbReference type="Google" id="ProtNLM"/>
    </source>
</evidence>
<dbReference type="GeneID" id="19181138"/>
<comment type="caution">
    <text evidence="2">The sequence shown here is derived from an EMBL/GenBank/DDBJ whole genome shotgun (WGS) entry which is preliminary data.</text>
</comment>
<evidence type="ECO:0000313" key="3">
    <source>
        <dbReference type="Proteomes" id="UP000019473"/>
    </source>
</evidence>
<protein>
    <recommendedName>
        <fullName evidence="4">Oxidoreductase AflY</fullName>
    </recommendedName>
</protein>
<dbReference type="HOGENOM" id="CLU_019145_2_1_1"/>
<accession>W9W2A6</accession>
<organism evidence="2 3">
    <name type="scientific">Cladophialophora yegresii CBS 114405</name>
    <dbReference type="NCBI Taxonomy" id="1182544"/>
    <lineage>
        <taxon>Eukaryota</taxon>
        <taxon>Fungi</taxon>
        <taxon>Dikarya</taxon>
        <taxon>Ascomycota</taxon>
        <taxon>Pezizomycotina</taxon>
        <taxon>Eurotiomycetes</taxon>
        <taxon>Chaetothyriomycetidae</taxon>
        <taxon>Chaetothyriales</taxon>
        <taxon>Herpotrichiellaceae</taxon>
        <taxon>Cladophialophora</taxon>
    </lineage>
</organism>
<evidence type="ECO:0000256" key="1">
    <source>
        <dbReference type="ARBA" id="ARBA00023002"/>
    </source>
</evidence>
<dbReference type="Proteomes" id="UP000019473">
    <property type="component" value="Unassembled WGS sequence"/>
</dbReference>
<proteinExistence type="predicted"/>
<dbReference type="InterPro" id="IPR025337">
    <property type="entry name" value="Questin_oxidase-like"/>
</dbReference>
<dbReference type="PANTHER" id="PTHR35870">
    <property type="entry name" value="PROTEIN, PUTATIVE (AFU_ORTHOLOGUE AFUA_5G03330)-RELATED"/>
    <property type="match status" value="1"/>
</dbReference>
<name>W9W2A6_9EURO</name>
<dbReference type="PANTHER" id="PTHR35870:SF1">
    <property type="entry name" value="PROTEIN, PUTATIVE (AFU_ORTHOLOGUE AFUA_5G03330)-RELATED"/>
    <property type="match status" value="1"/>
</dbReference>
<dbReference type="AlphaFoldDB" id="W9W2A6"/>